<proteinExistence type="predicted"/>
<dbReference type="EMBL" id="KQ241602">
    <property type="protein sequence ID" value="KNC87662.1"/>
    <property type="molecule type" value="Genomic_DNA"/>
</dbReference>
<dbReference type="FunFam" id="3.30.160.60:FF:000125">
    <property type="entry name" value="Putative zinc finger protein 143"/>
    <property type="match status" value="2"/>
</dbReference>
<feature type="domain" description="C2H2-type" evidence="6">
    <location>
        <begin position="129"/>
        <end position="158"/>
    </location>
</feature>
<dbReference type="RefSeq" id="XP_014161564.1">
    <property type="nucleotide sequence ID" value="XM_014306089.1"/>
</dbReference>
<dbReference type="PROSITE" id="PS00028">
    <property type="entry name" value="ZINC_FINGER_C2H2_1"/>
    <property type="match status" value="3"/>
</dbReference>
<dbReference type="SMART" id="SM00355">
    <property type="entry name" value="ZnF_C2H2"/>
    <property type="match status" value="4"/>
</dbReference>
<keyword evidence="2" id="KW-0677">Repeat</keyword>
<evidence type="ECO:0000256" key="5">
    <source>
        <dbReference type="PROSITE-ProRule" id="PRU00042"/>
    </source>
</evidence>
<dbReference type="GO" id="GO:0008270">
    <property type="term" value="F:zinc ion binding"/>
    <property type="evidence" value="ECO:0007669"/>
    <property type="project" value="UniProtKB-KW"/>
</dbReference>
<reference evidence="7 8" key="1">
    <citation type="submission" date="2011-02" db="EMBL/GenBank/DDBJ databases">
        <title>The Genome Sequence of Sphaeroforma arctica JP610.</title>
        <authorList>
            <consortium name="The Broad Institute Genome Sequencing Platform"/>
            <person name="Russ C."/>
            <person name="Cuomo C."/>
            <person name="Young S.K."/>
            <person name="Zeng Q."/>
            <person name="Gargeya S."/>
            <person name="Alvarado L."/>
            <person name="Berlin A."/>
            <person name="Chapman S.B."/>
            <person name="Chen Z."/>
            <person name="Freedman E."/>
            <person name="Gellesch M."/>
            <person name="Goldberg J."/>
            <person name="Griggs A."/>
            <person name="Gujja S."/>
            <person name="Heilman E."/>
            <person name="Heiman D."/>
            <person name="Howarth C."/>
            <person name="Mehta T."/>
            <person name="Neiman D."/>
            <person name="Pearson M."/>
            <person name="Roberts A."/>
            <person name="Saif S."/>
            <person name="Shea T."/>
            <person name="Shenoy N."/>
            <person name="Sisk P."/>
            <person name="Stolte C."/>
            <person name="Sykes S."/>
            <person name="White J."/>
            <person name="Yandava C."/>
            <person name="Burger G."/>
            <person name="Gray M.W."/>
            <person name="Holland P.W.H."/>
            <person name="King N."/>
            <person name="Lang F.B.F."/>
            <person name="Roger A.J."/>
            <person name="Ruiz-Trillo I."/>
            <person name="Haas B."/>
            <person name="Nusbaum C."/>
            <person name="Birren B."/>
        </authorList>
    </citation>
    <scope>NUCLEOTIDE SEQUENCE [LARGE SCALE GENOMIC DNA]</scope>
    <source>
        <strain evidence="7 8">JP610</strain>
    </source>
</reference>
<evidence type="ECO:0000259" key="6">
    <source>
        <dbReference type="PROSITE" id="PS50157"/>
    </source>
</evidence>
<evidence type="ECO:0000256" key="1">
    <source>
        <dbReference type="ARBA" id="ARBA00022723"/>
    </source>
</evidence>
<dbReference type="InterPro" id="IPR036236">
    <property type="entry name" value="Znf_C2H2_sf"/>
</dbReference>
<evidence type="ECO:0000256" key="3">
    <source>
        <dbReference type="ARBA" id="ARBA00022771"/>
    </source>
</evidence>
<sequence length="191" mass="21317">MSFSAMLGALRRLANTTTRTPTILLTPVHTAIHYPIGLRPELPIIASLRAANNLSVRTIGSASGNEKIYACEWPGCGQTSVSPANLKIHIRVHTGDRPYTCDYPGCGKKFVQKGHLKTHIRVHTGERPYACDYPGCGQAFKQIITLQYHKSVHSDERPYACDVPGCSAKYKRFYSMQRHKRNQHGEHDSTN</sequence>
<evidence type="ECO:0000313" key="8">
    <source>
        <dbReference type="Proteomes" id="UP000054560"/>
    </source>
</evidence>
<evidence type="ECO:0000256" key="4">
    <source>
        <dbReference type="ARBA" id="ARBA00022833"/>
    </source>
</evidence>
<keyword evidence="8" id="KW-1185">Reference proteome</keyword>
<name>A0A0L0GF88_9EUKA</name>
<dbReference type="PANTHER" id="PTHR23235:SF120">
    <property type="entry name" value="KRUPPEL-LIKE FACTOR 15"/>
    <property type="match status" value="1"/>
</dbReference>
<evidence type="ECO:0000313" key="7">
    <source>
        <dbReference type="EMBL" id="KNC87662.1"/>
    </source>
</evidence>
<feature type="domain" description="C2H2-type" evidence="6">
    <location>
        <begin position="69"/>
        <end position="98"/>
    </location>
</feature>
<dbReference type="GO" id="GO:0000981">
    <property type="term" value="F:DNA-binding transcription factor activity, RNA polymerase II-specific"/>
    <property type="evidence" value="ECO:0007669"/>
    <property type="project" value="TreeGrafter"/>
</dbReference>
<evidence type="ECO:0000256" key="2">
    <source>
        <dbReference type="ARBA" id="ARBA00022737"/>
    </source>
</evidence>
<dbReference type="FunFam" id="3.30.160.60:FF:000474">
    <property type="entry name" value="zinc finger protein 367"/>
    <property type="match status" value="1"/>
</dbReference>
<keyword evidence="4" id="KW-0862">Zinc</keyword>
<dbReference type="Gene3D" id="3.30.160.60">
    <property type="entry name" value="Classic Zinc Finger"/>
    <property type="match status" value="4"/>
</dbReference>
<feature type="domain" description="C2H2-type" evidence="6">
    <location>
        <begin position="99"/>
        <end position="128"/>
    </location>
</feature>
<gene>
    <name evidence="7" type="ORF">SARC_00233</name>
</gene>
<dbReference type="GO" id="GO:0000978">
    <property type="term" value="F:RNA polymerase II cis-regulatory region sequence-specific DNA binding"/>
    <property type="evidence" value="ECO:0007669"/>
    <property type="project" value="TreeGrafter"/>
</dbReference>
<dbReference type="STRING" id="667725.A0A0L0GF88"/>
<dbReference type="GeneID" id="25900737"/>
<dbReference type="SUPFAM" id="SSF57667">
    <property type="entry name" value="beta-beta-alpha zinc fingers"/>
    <property type="match status" value="3"/>
</dbReference>
<dbReference type="PROSITE" id="PS50157">
    <property type="entry name" value="ZINC_FINGER_C2H2_2"/>
    <property type="match status" value="3"/>
</dbReference>
<dbReference type="AlphaFoldDB" id="A0A0L0GF88"/>
<keyword evidence="1" id="KW-0479">Metal-binding</keyword>
<dbReference type="Pfam" id="PF00096">
    <property type="entry name" value="zf-C2H2"/>
    <property type="match status" value="2"/>
</dbReference>
<dbReference type="OrthoDB" id="3214149at2759"/>
<dbReference type="PANTHER" id="PTHR23235">
    <property type="entry name" value="KRUEPPEL-LIKE TRANSCRIPTION FACTOR"/>
    <property type="match status" value="1"/>
</dbReference>
<dbReference type="Proteomes" id="UP000054560">
    <property type="component" value="Unassembled WGS sequence"/>
</dbReference>
<protein>
    <recommendedName>
        <fullName evidence="6">C2H2-type domain-containing protein</fullName>
    </recommendedName>
</protein>
<dbReference type="InterPro" id="IPR013087">
    <property type="entry name" value="Znf_C2H2_type"/>
</dbReference>
<accession>A0A0L0GF88</accession>
<dbReference type="eggNOG" id="KOG1721">
    <property type="taxonomic scope" value="Eukaryota"/>
</dbReference>
<keyword evidence="3 5" id="KW-0863">Zinc-finger</keyword>
<organism evidence="7 8">
    <name type="scientific">Sphaeroforma arctica JP610</name>
    <dbReference type="NCBI Taxonomy" id="667725"/>
    <lineage>
        <taxon>Eukaryota</taxon>
        <taxon>Ichthyosporea</taxon>
        <taxon>Ichthyophonida</taxon>
        <taxon>Sphaeroforma</taxon>
    </lineage>
</organism>